<reference evidence="1 2" key="1">
    <citation type="journal article" date="2013" name="BMC Genomics">
        <title>The miniature genome of a carnivorous plant Genlisea aurea contains a low number of genes and short non-coding sequences.</title>
        <authorList>
            <person name="Leushkin E.V."/>
            <person name="Sutormin R.A."/>
            <person name="Nabieva E.R."/>
            <person name="Penin A.A."/>
            <person name="Kondrashov A.S."/>
            <person name="Logacheva M.D."/>
        </authorList>
    </citation>
    <scope>NUCLEOTIDE SEQUENCE [LARGE SCALE GENOMIC DNA]</scope>
</reference>
<dbReference type="PROSITE" id="PS50293">
    <property type="entry name" value="TPR_REGION"/>
    <property type="match status" value="1"/>
</dbReference>
<comment type="caution">
    <text evidence="1">The sequence shown here is derived from an EMBL/GenBank/DDBJ whole genome shotgun (WGS) entry which is preliminary data.</text>
</comment>
<keyword evidence="2" id="KW-1185">Reference proteome</keyword>
<dbReference type="AlphaFoldDB" id="S8DD24"/>
<dbReference type="Gene3D" id="1.25.40.10">
    <property type="entry name" value="Tetratricopeptide repeat domain"/>
    <property type="match status" value="1"/>
</dbReference>
<sequence length="60" mass="6957">MGLYNMHVSIFVKESAIWLEKALEKINKENNAIKLMQIIGIMGIAYTTLGTYRKAIEYYE</sequence>
<dbReference type="InterPro" id="IPR011990">
    <property type="entry name" value="TPR-like_helical_dom_sf"/>
</dbReference>
<feature type="non-terminal residue" evidence="1">
    <location>
        <position position="60"/>
    </location>
</feature>
<dbReference type="Proteomes" id="UP000015453">
    <property type="component" value="Unassembled WGS sequence"/>
</dbReference>
<accession>S8DD24</accession>
<name>S8DD24_9LAMI</name>
<protein>
    <submittedName>
        <fullName evidence="1">Uncharacterized protein</fullName>
    </submittedName>
</protein>
<evidence type="ECO:0000313" key="2">
    <source>
        <dbReference type="Proteomes" id="UP000015453"/>
    </source>
</evidence>
<gene>
    <name evidence="1" type="ORF">M569_17573</name>
</gene>
<evidence type="ECO:0000313" key="1">
    <source>
        <dbReference type="EMBL" id="EPS57247.1"/>
    </source>
</evidence>
<organism evidence="1 2">
    <name type="scientific">Genlisea aurea</name>
    <dbReference type="NCBI Taxonomy" id="192259"/>
    <lineage>
        <taxon>Eukaryota</taxon>
        <taxon>Viridiplantae</taxon>
        <taxon>Streptophyta</taxon>
        <taxon>Embryophyta</taxon>
        <taxon>Tracheophyta</taxon>
        <taxon>Spermatophyta</taxon>
        <taxon>Magnoliopsida</taxon>
        <taxon>eudicotyledons</taxon>
        <taxon>Gunneridae</taxon>
        <taxon>Pentapetalae</taxon>
        <taxon>asterids</taxon>
        <taxon>lamiids</taxon>
        <taxon>Lamiales</taxon>
        <taxon>Lentibulariaceae</taxon>
        <taxon>Genlisea</taxon>
    </lineage>
</organism>
<dbReference type="EMBL" id="AUSU01010452">
    <property type="protein sequence ID" value="EPS57247.1"/>
    <property type="molecule type" value="Genomic_DNA"/>
</dbReference>
<proteinExistence type="predicted"/>